<gene>
    <name evidence="1" type="ORF">SCOCK_80185</name>
</gene>
<dbReference type="Proteomes" id="UP001152519">
    <property type="component" value="Unassembled WGS sequence"/>
</dbReference>
<protein>
    <submittedName>
        <fullName evidence="1">Uncharacterized protein</fullName>
    </submittedName>
</protein>
<comment type="caution">
    <text evidence="1">The sequence shown here is derived from an EMBL/GenBank/DDBJ whole genome shotgun (WGS) entry which is preliminary data.</text>
</comment>
<sequence length="87" mass="9580">MMHAEFFSHPADHGLRLGGAIHAYRTFAQLQRVFPRGRHRMGSSHESHLTCCHLSPHLGGTSDPYRCGVLADVGPHSVRPREVAGGR</sequence>
<dbReference type="AlphaFoldDB" id="A0A9W4DWR9"/>
<proteinExistence type="predicted"/>
<reference evidence="1" key="1">
    <citation type="submission" date="2021-05" db="EMBL/GenBank/DDBJ databases">
        <authorList>
            <person name="Arsene-Ploetze F."/>
        </authorList>
    </citation>
    <scope>NUCLEOTIDE SEQUENCE</scope>
    <source>
        <strain evidence="1">DSM 42138</strain>
    </source>
</reference>
<keyword evidence="2" id="KW-1185">Reference proteome</keyword>
<evidence type="ECO:0000313" key="1">
    <source>
        <dbReference type="EMBL" id="CAG6399030.1"/>
    </source>
</evidence>
<organism evidence="1 2">
    <name type="scientific">Actinacidiphila cocklensis</name>
    <dbReference type="NCBI Taxonomy" id="887465"/>
    <lineage>
        <taxon>Bacteria</taxon>
        <taxon>Bacillati</taxon>
        <taxon>Actinomycetota</taxon>
        <taxon>Actinomycetes</taxon>
        <taxon>Kitasatosporales</taxon>
        <taxon>Streptomycetaceae</taxon>
        <taxon>Actinacidiphila</taxon>
    </lineage>
</organism>
<name>A0A9W4DWR9_9ACTN</name>
<evidence type="ECO:0000313" key="2">
    <source>
        <dbReference type="Proteomes" id="UP001152519"/>
    </source>
</evidence>
<dbReference type="EMBL" id="CAJSLV010000114">
    <property type="protein sequence ID" value="CAG6399030.1"/>
    <property type="molecule type" value="Genomic_DNA"/>
</dbReference>
<accession>A0A9W4DWR9</accession>